<dbReference type="AlphaFoldDB" id="A0A836P5A6"/>
<dbReference type="Pfam" id="PF07791">
    <property type="entry name" value="Imm11"/>
    <property type="match status" value="1"/>
</dbReference>
<dbReference type="InterPro" id="IPR012433">
    <property type="entry name" value="Imm11"/>
</dbReference>
<dbReference type="EMBL" id="AKBN01000278">
    <property type="protein sequence ID" value="KFA03123.1"/>
    <property type="molecule type" value="Genomic_DNA"/>
</dbReference>
<dbReference type="RefSeq" id="WP_010369955.1">
    <property type="nucleotide sequence ID" value="NZ_AKBN02000027.1"/>
</dbReference>
<protein>
    <submittedName>
        <fullName evidence="1">Uncharacterized protein</fullName>
    </submittedName>
</protein>
<comment type="caution">
    <text evidence="1">The sequence shown here is derived from an EMBL/GenBank/DDBJ whole genome shotgun (WGS) entry which is preliminary data.</text>
</comment>
<evidence type="ECO:0000313" key="1">
    <source>
        <dbReference type="EMBL" id="KFA03123.1"/>
    </source>
</evidence>
<gene>
    <name evidence="1" type="ORF">A11K_0105525</name>
</gene>
<proteinExistence type="predicted"/>
<sequence length="236" mass="26066">MEITMNDEAAIPVTVASDSHLGEFFVLRPSFRGNGQSAGLKIANEELLLPPGMNTMDPPNGDPKQYPVRPHLVQVPGQQEMPRDFEKLAGIWIVSEALKQVFDAVDPEGFAFAACDFTLADGTQAPQYYLCSVTRWLDAIDESESRVQIEIEHDYETGKDLNFYSVSGGASLVFKREVVGNAHIFRQSRLGTEAICDRVMFDGLNAAKLSGLLLRDAADLQQSIETKIFIPPCNRT</sequence>
<name>A0A836P5A6_XANVA</name>
<accession>A0A836P5A6</accession>
<reference evidence="1" key="1">
    <citation type="submission" date="2012-05" db="EMBL/GenBank/DDBJ databases">
        <authorList>
            <person name="Studholme D.J."/>
            <person name="Wasukira A."/>
            <person name="Grant M."/>
        </authorList>
    </citation>
    <scope>NUCLEOTIDE SEQUENCE [LARGE SCALE GENOMIC DNA]</scope>
    <source>
        <strain evidence="1">NCPPB 890</strain>
    </source>
</reference>
<organism evidence="1">
    <name type="scientific">Xanthomonas vasicola pv. vasculorum NCPPB 890</name>
    <dbReference type="NCBI Taxonomy" id="1184265"/>
    <lineage>
        <taxon>Bacteria</taxon>
        <taxon>Pseudomonadati</taxon>
        <taxon>Pseudomonadota</taxon>
        <taxon>Gammaproteobacteria</taxon>
        <taxon>Lysobacterales</taxon>
        <taxon>Lysobacteraceae</taxon>
        <taxon>Xanthomonas</taxon>
    </lineage>
</organism>